<evidence type="ECO:0000256" key="4">
    <source>
        <dbReference type="SAM" id="MobiDB-lite"/>
    </source>
</evidence>
<comment type="subcellular location">
    <subcellularLocation>
        <location evidence="1">Cytoplasm</location>
    </subcellularLocation>
</comment>
<reference evidence="6" key="2">
    <citation type="submission" date="2014-06" db="EMBL/GenBank/DDBJ databases">
        <title>The complete genome of Blastobotrys (Arxula) adeninivorans LS3 - a yeast of biotechnological interest.</title>
        <authorList>
            <person name="Kunze G."/>
            <person name="Gaillardin C."/>
            <person name="Czernicka M."/>
            <person name="Durrens P."/>
            <person name="Martin T."/>
            <person name="Boer E."/>
            <person name="Gabaldon T."/>
            <person name="Cruz J."/>
            <person name="Talla E."/>
            <person name="Marck C."/>
            <person name="Goffeau A."/>
            <person name="Barbe V."/>
            <person name="Baret P."/>
            <person name="Baronian K."/>
            <person name="Beier S."/>
            <person name="Bleykasten C."/>
            <person name="Bode R."/>
            <person name="Casaregola S."/>
            <person name="Despons L."/>
            <person name="Fairhead C."/>
            <person name="Giersberg M."/>
            <person name="Gierski P."/>
            <person name="Hahnel U."/>
            <person name="Hartmann A."/>
            <person name="Jankowska D."/>
            <person name="Jubin C."/>
            <person name="Jung P."/>
            <person name="Lafontaine I."/>
            <person name="Leh-Louis V."/>
            <person name="Lemaire M."/>
            <person name="Marcet-Houben M."/>
            <person name="Mascher M."/>
            <person name="Morel G."/>
            <person name="Richard G.-F."/>
            <person name="Riechen J."/>
            <person name="Sacerdot C."/>
            <person name="Sarkar A."/>
            <person name="Savel G."/>
            <person name="Schacherer J."/>
            <person name="Sherman D."/>
            <person name="Straub M.-L."/>
            <person name="Stein N."/>
            <person name="Thierry A."/>
            <person name="Trautwein-Schult A."/>
            <person name="Westhof E."/>
            <person name="Worch S."/>
            <person name="Dujon B."/>
            <person name="Souciet J.-L."/>
            <person name="Wincker P."/>
            <person name="Scholz U."/>
            <person name="Neuveglise N."/>
        </authorList>
    </citation>
    <scope>NUCLEOTIDE SEQUENCE</scope>
    <source>
        <strain evidence="6">LS3</strain>
    </source>
</reference>
<feature type="domain" description="UBX" evidence="5">
    <location>
        <begin position="181"/>
        <end position="260"/>
    </location>
</feature>
<feature type="compositionally biased region" description="Basic and acidic residues" evidence="4">
    <location>
        <begin position="118"/>
        <end position="150"/>
    </location>
</feature>
<dbReference type="GO" id="GO:0005737">
    <property type="term" value="C:cytoplasm"/>
    <property type="evidence" value="ECO:0007669"/>
    <property type="project" value="UniProtKB-SubCell"/>
</dbReference>
<feature type="compositionally biased region" description="Basic and acidic residues" evidence="4">
    <location>
        <begin position="38"/>
        <end position="47"/>
    </location>
</feature>
<dbReference type="PROSITE" id="PS50033">
    <property type="entry name" value="UBX"/>
    <property type="match status" value="1"/>
</dbReference>
<proteinExistence type="predicted"/>
<dbReference type="AlphaFoldDB" id="A0A060T7G4"/>
<dbReference type="InterPro" id="IPR009060">
    <property type="entry name" value="UBA-like_sf"/>
</dbReference>
<dbReference type="PANTHER" id="PTHR46340">
    <property type="entry name" value="UBX DOMAIN-CONTAINING PROTEIN 1"/>
    <property type="match status" value="1"/>
</dbReference>
<dbReference type="GO" id="GO:0031397">
    <property type="term" value="P:negative regulation of protein ubiquitination"/>
    <property type="evidence" value="ECO:0007669"/>
    <property type="project" value="TreeGrafter"/>
</dbReference>
<organism evidence="6">
    <name type="scientific">Blastobotrys adeninivorans</name>
    <name type="common">Yeast</name>
    <name type="synonym">Arxula adeninivorans</name>
    <dbReference type="NCBI Taxonomy" id="409370"/>
    <lineage>
        <taxon>Eukaryota</taxon>
        <taxon>Fungi</taxon>
        <taxon>Dikarya</taxon>
        <taxon>Ascomycota</taxon>
        <taxon>Saccharomycotina</taxon>
        <taxon>Dipodascomycetes</taxon>
        <taxon>Dipodascales</taxon>
        <taxon>Trichomonascaceae</taxon>
        <taxon>Blastobotrys</taxon>
    </lineage>
</organism>
<dbReference type="SUPFAM" id="SSF46934">
    <property type="entry name" value="UBA-like"/>
    <property type="match status" value="1"/>
</dbReference>
<dbReference type="GO" id="GO:0036435">
    <property type="term" value="F:K48-linked polyubiquitin modification-dependent protein binding"/>
    <property type="evidence" value="ECO:0007669"/>
    <property type="project" value="TreeGrafter"/>
</dbReference>
<feature type="compositionally biased region" description="Low complexity" evidence="4">
    <location>
        <begin position="152"/>
        <end position="164"/>
    </location>
</feature>
<reference evidence="6" key="1">
    <citation type="submission" date="2014-02" db="EMBL/GenBank/DDBJ databases">
        <authorList>
            <person name="Genoscope - CEA"/>
        </authorList>
    </citation>
    <scope>NUCLEOTIDE SEQUENCE</scope>
    <source>
        <strain evidence="6">LS3</strain>
    </source>
</reference>
<evidence type="ECO:0000256" key="3">
    <source>
        <dbReference type="ARBA" id="ARBA00023054"/>
    </source>
</evidence>
<dbReference type="SUPFAM" id="SSF54236">
    <property type="entry name" value="Ubiquitin-like"/>
    <property type="match status" value="1"/>
</dbReference>
<keyword evidence="2" id="KW-0963">Cytoplasm</keyword>
<dbReference type="InterPro" id="IPR001012">
    <property type="entry name" value="UBX_dom"/>
</dbReference>
<dbReference type="GO" id="GO:0032435">
    <property type="term" value="P:negative regulation of proteasomal ubiquitin-dependent protein catabolic process"/>
    <property type="evidence" value="ECO:0007669"/>
    <property type="project" value="TreeGrafter"/>
</dbReference>
<feature type="compositionally biased region" description="Basic and acidic residues" evidence="4">
    <location>
        <begin position="61"/>
        <end position="106"/>
    </location>
</feature>
<dbReference type="GO" id="GO:0005634">
    <property type="term" value="C:nucleus"/>
    <property type="evidence" value="ECO:0007669"/>
    <property type="project" value="TreeGrafter"/>
</dbReference>
<dbReference type="InterPro" id="IPR029071">
    <property type="entry name" value="Ubiquitin-like_domsf"/>
</dbReference>
<dbReference type="Pfam" id="PF00789">
    <property type="entry name" value="UBX"/>
    <property type="match status" value="1"/>
</dbReference>
<evidence type="ECO:0000259" key="5">
    <source>
        <dbReference type="PROSITE" id="PS50033"/>
    </source>
</evidence>
<gene>
    <name evidence="6" type="ORF">GNLVRS02_ARAD1D03036g</name>
</gene>
<evidence type="ECO:0000313" key="6">
    <source>
        <dbReference type="EMBL" id="CDP37070.1"/>
    </source>
</evidence>
<dbReference type="InterPro" id="IPR015940">
    <property type="entry name" value="UBA"/>
</dbReference>
<keyword evidence="3" id="KW-0175">Coiled coil</keyword>
<evidence type="ECO:0000256" key="1">
    <source>
        <dbReference type="ARBA" id="ARBA00004496"/>
    </source>
</evidence>
<dbReference type="PANTHER" id="PTHR46340:SF1">
    <property type="entry name" value="UBX DOMAIN-CONTAINING PROTEIN 1"/>
    <property type="match status" value="1"/>
</dbReference>
<evidence type="ECO:0000256" key="2">
    <source>
        <dbReference type="ARBA" id="ARBA00022490"/>
    </source>
</evidence>
<name>A0A060T7G4_BLAAD</name>
<protein>
    <submittedName>
        <fullName evidence="6">ARAD1D03036p</fullName>
    </submittedName>
</protein>
<sequence>MSVRNQLTEMGFTPAKIEAALHNIGSEGTIEDAIQWIESHETEDKATAESGPEEQPPQLSEEERQAKLKELQRRAQERRAENERKQAEENRKNEMIRKKRDVEYIKIAEQQQQQQAMKEAEKRRRQAREDAEAKRRIKAQIEADRKERLAKQTKQSQSSTLASSNTSPQAAVSPKPTAPQRDYTTSKIRFRVPNQPAPIVKEYPTDTKLATVVEDISKDIAASPSSVQFMTTFPTKTFTSADYDLTLKDAGLINTNVMVKLI</sequence>
<accession>A0A060T7G4</accession>
<dbReference type="SMART" id="SM00166">
    <property type="entry name" value="UBX"/>
    <property type="match status" value="1"/>
</dbReference>
<feature type="region of interest" description="Disordered" evidence="4">
    <location>
        <begin position="36"/>
        <end position="188"/>
    </location>
</feature>
<dbReference type="Pfam" id="PF22562">
    <property type="entry name" value="UBA_7"/>
    <property type="match status" value="1"/>
</dbReference>
<dbReference type="Gene3D" id="1.10.8.10">
    <property type="entry name" value="DNA helicase RuvA subunit, C-terminal domain"/>
    <property type="match status" value="1"/>
</dbReference>
<dbReference type="EMBL" id="HG937694">
    <property type="protein sequence ID" value="CDP37070.1"/>
    <property type="molecule type" value="Genomic_DNA"/>
</dbReference>
<dbReference type="GO" id="GO:1903094">
    <property type="term" value="P:negative regulation of protein K48-linked deubiquitination"/>
    <property type="evidence" value="ECO:0007669"/>
    <property type="project" value="TreeGrafter"/>
</dbReference>
<dbReference type="Gene3D" id="3.10.20.90">
    <property type="entry name" value="Phosphatidylinositol 3-kinase Catalytic Subunit, Chain A, domain 1"/>
    <property type="match status" value="1"/>
</dbReference>